<dbReference type="PANTHER" id="PTHR10903:SF62">
    <property type="entry name" value="GTPASE IMAP FAMILY MEMBER 4-LIKE-RELATED"/>
    <property type="match status" value="1"/>
</dbReference>
<protein>
    <recommendedName>
        <fullName evidence="5">AIG1-type G domain-containing protein</fullName>
    </recommendedName>
</protein>
<sequence length="292" mass="32711">MEDIRRIVVLGKTGAGKSSLLNTVFGENVFPINDSVNSGTSVCQSKLKKVDGKSILLTDTPGFFDTLRSEKEMEADIVKCITECAPGPHVFIIVFKVQKFTEQEKQIIKKLTDIFSDEVLKFAMVLFTHGDWLPEGMQIDHFVNESEELSNLVKKCGGRYNVLDNRYWKETQDDYRNNIFQVKELLNTIDKIFEANNGGFYTKEMLQMVKRNDGQALPNLSLHEETKKAKDVVRDNRWLKLKWILTGALLGGFLGGGIQLRREGGAIVPLVLGLATGIGLAAGAAHIHLRLR</sequence>
<dbReference type="Gene3D" id="3.40.50.300">
    <property type="entry name" value="P-loop containing nucleotide triphosphate hydrolases"/>
    <property type="match status" value="1"/>
</dbReference>
<evidence type="ECO:0000256" key="2">
    <source>
        <dbReference type="ARBA" id="ARBA00022741"/>
    </source>
</evidence>
<keyword evidence="4" id="KW-1133">Transmembrane helix</keyword>
<evidence type="ECO:0000256" key="1">
    <source>
        <dbReference type="ARBA" id="ARBA00008535"/>
    </source>
</evidence>
<name>A0ABU7DVM0_9TELE</name>
<gene>
    <name evidence="6" type="ORF">CHARACLAT_019511</name>
</gene>
<feature type="domain" description="AIG1-type G" evidence="5">
    <location>
        <begin position="2"/>
        <end position="210"/>
    </location>
</feature>
<dbReference type="SUPFAM" id="SSF52540">
    <property type="entry name" value="P-loop containing nucleoside triphosphate hydrolases"/>
    <property type="match status" value="1"/>
</dbReference>
<keyword evidence="7" id="KW-1185">Reference proteome</keyword>
<dbReference type="Pfam" id="PF04548">
    <property type="entry name" value="AIG1"/>
    <property type="match status" value="1"/>
</dbReference>
<accession>A0ABU7DVM0</accession>
<evidence type="ECO:0000259" key="5">
    <source>
        <dbReference type="PROSITE" id="PS51720"/>
    </source>
</evidence>
<evidence type="ECO:0000313" key="6">
    <source>
        <dbReference type="EMBL" id="MED6278025.1"/>
    </source>
</evidence>
<keyword evidence="2" id="KW-0547">Nucleotide-binding</keyword>
<dbReference type="EMBL" id="JAHUTJ010034565">
    <property type="protein sequence ID" value="MED6278025.1"/>
    <property type="molecule type" value="Genomic_DNA"/>
</dbReference>
<comment type="caution">
    <text evidence="6">The sequence shown here is derived from an EMBL/GenBank/DDBJ whole genome shotgun (WGS) entry which is preliminary data.</text>
</comment>
<evidence type="ECO:0000313" key="7">
    <source>
        <dbReference type="Proteomes" id="UP001352852"/>
    </source>
</evidence>
<dbReference type="InterPro" id="IPR006703">
    <property type="entry name" value="G_AIG1"/>
</dbReference>
<reference evidence="6 7" key="1">
    <citation type="submission" date="2021-06" db="EMBL/GenBank/DDBJ databases">
        <authorList>
            <person name="Palmer J.M."/>
        </authorList>
    </citation>
    <scope>NUCLEOTIDE SEQUENCE [LARGE SCALE GENOMIC DNA]</scope>
    <source>
        <strain evidence="6 7">CL_MEX2019</strain>
        <tissue evidence="6">Muscle</tissue>
    </source>
</reference>
<dbReference type="InterPro" id="IPR027417">
    <property type="entry name" value="P-loop_NTPase"/>
</dbReference>
<comment type="similarity">
    <text evidence="1">Belongs to the TRAFAC class TrmE-Era-EngA-EngB-Septin-like GTPase superfamily. AIG1/Toc34/Toc159-like paraseptin GTPase family. IAN subfamily.</text>
</comment>
<feature type="transmembrane region" description="Helical" evidence="4">
    <location>
        <begin position="243"/>
        <end position="260"/>
    </location>
</feature>
<dbReference type="PROSITE" id="PS51720">
    <property type="entry name" value="G_AIG1"/>
    <property type="match status" value="1"/>
</dbReference>
<keyword evidence="4" id="KW-0472">Membrane</keyword>
<evidence type="ECO:0000256" key="3">
    <source>
        <dbReference type="ARBA" id="ARBA00023134"/>
    </source>
</evidence>
<feature type="transmembrane region" description="Helical" evidence="4">
    <location>
        <begin position="266"/>
        <end position="289"/>
    </location>
</feature>
<organism evidence="6 7">
    <name type="scientific">Characodon lateralis</name>
    <dbReference type="NCBI Taxonomy" id="208331"/>
    <lineage>
        <taxon>Eukaryota</taxon>
        <taxon>Metazoa</taxon>
        <taxon>Chordata</taxon>
        <taxon>Craniata</taxon>
        <taxon>Vertebrata</taxon>
        <taxon>Euteleostomi</taxon>
        <taxon>Actinopterygii</taxon>
        <taxon>Neopterygii</taxon>
        <taxon>Teleostei</taxon>
        <taxon>Neoteleostei</taxon>
        <taxon>Acanthomorphata</taxon>
        <taxon>Ovalentaria</taxon>
        <taxon>Atherinomorphae</taxon>
        <taxon>Cyprinodontiformes</taxon>
        <taxon>Goodeidae</taxon>
        <taxon>Characodon</taxon>
    </lineage>
</organism>
<dbReference type="InterPro" id="IPR045058">
    <property type="entry name" value="GIMA/IAN/Toc"/>
</dbReference>
<keyword evidence="3" id="KW-0342">GTP-binding</keyword>
<dbReference type="Proteomes" id="UP001352852">
    <property type="component" value="Unassembled WGS sequence"/>
</dbReference>
<proteinExistence type="inferred from homology"/>
<evidence type="ECO:0000256" key="4">
    <source>
        <dbReference type="SAM" id="Phobius"/>
    </source>
</evidence>
<keyword evidence="4" id="KW-0812">Transmembrane</keyword>
<dbReference type="PANTHER" id="PTHR10903">
    <property type="entry name" value="GTPASE, IMAP FAMILY MEMBER-RELATED"/>
    <property type="match status" value="1"/>
</dbReference>